<dbReference type="RefSeq" id="NP_690816.1">
    <property type="nucleotide sequence ID" value="NC_004172.1"/>
</dbReference>
<organism evidence="2 3">
    <name type="scientific">Pseudomonas phage phi13</name>
    <dbReference type="NCBI Taxonomy" id="134554"/>
    <lineage>
        <taxon>Viruses</taxon>
        <taxon>Riboviria</taxon>
        <taxon>Orthornavirae</taxon>
        <taxon>Duplornaviricota</taxon>
        <taxon>Vidaverviricetes</taxon>
        <taxon>Mindivirales</taxon>
        <taxon>Cystoviridae</taxon>
        <taxon>Gammacystovirus</taxon>
        <taxon>Gammacystovirus phi13</taxon>
        <taxon>Cystovirus phi13</taxon>
    </lineage>
</organism>
<protein>
    <submittedName>
        <fullName evidence="2">p7</fullName>
    </submittedName>
</protein>
<evidence type="ECO:0000256" key="1">
    <source>
        <dbReference type="SAM" id="MobiDB-lite"/>
    </source>
</evidence>
<reference evidence="2 3" key="1">
    <citation type="journal article" date="1999" name="J. Bacteriol.">
        <title>Isolation of additional bacteriophages with genomes of segmented double-stranded RNA.</title>
        <authorList>
            <person name="Mindich L."/>
            <person name="Qiao X."/>
            <person name="Qiao J."/>
            <person name="Onodera S."/>
            <person name="Romantschuk M."/>
            <person name="Hoogstraten D."/>
        </authorList>
    </citation>
    <scope>NUCLEOTIDE SEQUENCE [LARGE SCALE GENOMIC DNA]</scope>
</reference>
<gene>
    <name evidence="2" type="primary">7</name>
</gene>
<evidence type="ECO:0000313" key="3">
    <source>
        <dbReference type="Proteomes" id="UP000000733"/>
    </source>
</evidence>
<dbReference type="KEGG" id="vg:963882"/>
<dbReference type="OrthoDB" id="27716at10239"/>
<accession>Q9FZT3</accession>
<sequence length="156" mass="16605">MLKLIPPFTDSKPAVLDTIDRSGATFVEVDKLYKLWPHVATGAIVIASITTEELALLQRFMSSLLQDVPTVITAVPGCFYSSEWNMLAAHLHSVPYSDLESQLLKSGFLSHTPAQAEARGAQIVGAAPATGRGFLSRTPAAPAEDDDDAPITGAEV</sequence>
<keyword evidence="3" id="KW-1185">Reference proteome</keyword>
<dbReference type="Proteomes" id="UP000000733">
    <property type="component" value="Genome"/>
</dbReference>
<feature type="region of interest" description="Disordered" evidence="1">
    <location>
        <begin position="134"/>
        <end position="156"/>
    </location>
</feature>
<reference evidence="2 3" key="2">
    <citation type="journal article" date="2000" name="Virology">
        <title>Characterization of phi 13, a bacteriophage related to phi 6 and containing three dsRNA genomic segments.</title>
        <authorList>
            <person name="Qiao X."/>
            <person name="Qiao J."/>
            <person name="Onodera S."/>
            <person name="Mindich L."/>
        </authorList>
    </citation>
    <scope>NUCLEOTIDE SEQUENCE [LARGE SCALE GENOMIC DNA]</scope>
</reference>
<dbReference type="EMBL" id="AF261668">
    <property type="protein sequence ID" value="AAG00443.1"/>
    <property type="molecule type" value="Genomic_RNA"/>
</dbReference>
<evidence type="ECO:0000313" key="2">
    <source>
        <dbReference type="EMBL" id="AAG00443.1"/>
    </source>
</evidence>
<name>Q9FZT3_9VIRU</name>
<proteinExistence type="predicted"/>